<keyword evidence="1" id="KW-0597">Phosphoprotein</keyword>
<evidence type="ECO:0000259" key="4">
    <source>
        <dbReference type="PROSITE" id="PS50112"/>
    </source>
</evidence>
<comment type="caution">
    <text evidence="7">The sequence shown here is derived from an EMBL/GenBank/DDBJ whole genome shotgun (WGS) entry which is preliminary data.</text>
</comment>
<evidence type="ECO:0000256" key="2">
    <source>
        <dbReference type="SAM" id="Coils"/>
    </source>
</evidence>
<dbReference type="CDD" id="cd07041">
    <property type="entry name" value="STAS_RsbR_RsbS_like"/>
    <property type="match status" value="1"/>
</dbReference>
<reference evidence="7 8" key="1">
    <citation type="submission" date="2014-02" db="EMBL/GenBank/DDBJ databases">
        <title>The small core and large imbalanced accessory genome model reveals a collaborative survival strategy of Sorangium cellulosum strains in nature.</title>
        <authorList>
            <person name="Han K."/>
            <person name="Peng R."/>
            <person name="Blom J."/>
            <person name="Li Y.-Z."/>
        </authorList>
    </citation>
    <scope>NUCLEOTIDE SEQUENCE [LARGE SCALE GENOMIC DNA]</scope>
    <source>
        <strain evidence="7 8">So0157-25</strain>
    </source>
</reference>
<feature type="region of interest" description="Disordered" evidence="3">
    <location>
        <begin position="398"/>
        <end position="451"/>
    </location>
</feature>
<dbReference type="InterPro" id="IPR000700">
    <property type="entry name" value="PAS-assoc_C"/>
</dbReference>
<keyword evidence="2" id="KW-0175">Coiled coil</keyword>
<feature type="coiled-coil region" evidence="2">
    <location>
        <begin position="235"/>
        <end position="265"/>
    </location>
</feature>
<feature type="coiled-coil region" evidence="2">
    <location>
        <begin position="3"/>
        <end position="44"/>
    </location>
</feature>
<dbReference type="PROSITE" id="PS50112">
    <property type="entry name" value="PAS"/>
    <property type="match status" value="1"/>
</dbReference>
<feature type="compositionally biased region" description="Polar residues" evidence="3">
    <location>
        <begin position="434"/>
        <end position="443"/>
    </location>
</feature>
<evidence type="ECO:0000259" key="6">
    <source>
        <dbReference type="PROSITE" id="PS50801"/>
    </source>
</evidence>
<evidence type="ECO:0000256" key="1">
    <source>
        <dbReference type="ARBA" id="ARBA00022553"/>
    </source>
</evidence>
<accession>A0A150P662</accession>
<dbReference type="EMBL" id="JELY01002947">
    <property type="protein sequence ID" value="KYF51182.1"/>
    <property type="molecule type" value="Genomic_DNA"/>
</dbReference>
<evidence type="ECO:0000256" key="3">
    <source>
        <dbReference type="SAM" id="MobiDB-lite"/>
    </source>
</evidence>
<dbReference type="Proteomes" id="UP000075420">
    <property type="component" value="Unassembled WGS sequence"/>
</dbReference>
<dbReference type="PROSITE" id="PS50113">
    <property type="entry name" value="PAC"/>
    <property type="match status" value="1"/>
</dbReference>
<dbReference type="Pfam" id="PF01740">
    <property type="entry name" value="STAS"/>
    <property type="match status" value="1"/>
</dbReference>
<protein>
    <submittedName>
        <fullName evidence="7">Fis family transcriptional regulator</fullName>
    </submittedName>
</protein>
<dbReference type="Pfam" id="PF13188">
    <property type="entry name" value="PAS_8"/>
    <property type="match status" value="1"/>
</dbReference>
<proteinExistence type="predicted"/>
<feature type="domain" description="PAS" evidence="4">
    <location>
        <begin position="62"/>
        <end position="104"/>
    </location>
</feature>
<dbReference type="InterPro" id="IPR000014">
    <property type="entry name" value="PAS"/>
</dbReference>
<evidence type="ECO:0000259" key="5">
    <source>
        <dbReference type="PROSITE" id="PS50113"/>
    </source>
</evidence>
<dbReference type="InterPro" id="IPR051932">
    <property type="entry name" value="Bact_StressResp_Reg"/>
</dbReference>
<dbReference type="SUPFAM" id="SSF55785">
    <property type="entry name" value="PYP-like sensor domain (PAS domain)"/>
    <property type="match status" value="1"/>
</dbReference>
<evidence type="ECO:0000313" key="8">
    <source>
        <dbReference type="Proteomes" id="UP000075420"/>
    </source>
</evidence>
<feature type="domain" description="STAS" evidence="6">
    <location>
        <begin position="274"/>
        <end position="385"/>
    </location>
</feature>
<feature type="domain" description="PAC" evidence="5">
    <location>
        <begin position="195"/>
        <end position="247"/>
    </location>
</feature>
<dbReference type="SUPFAM" id="SSF52091">
    <property type="entry name" value="SpoIIaa-like"/>
    <property type="match status" value="1"/>
</dbReference>
<evidence type="ECO:0000313" key="7">
    <source>
        <dbReference type="EMBL" id="KYF51182.1"/>
    </source>
</evidence>
<dbReference type="InterPro" id="IPR035965">
    <property type="entry name" value="PAS-like_dom_sf"/>
</dbReference>
<dbReference type="PROSITE" id="PS50801">
    <property type="entry name" value="STAS"/>
    <property type="match status" value="1"/>
</dbReference>
<organism evidence="7 8">
    <name type="scientific">Sorangium cellulosum</name>
    <name type="common">Polyangium cellulosum</name>
    <dbReference type="NCBI Taxonomy" id="56"/>
    <lineage>
        <taxon>Bacteria</taxon>
        <taxon>Pseudomonadati</taxon>
        <taxon>Myxococcota</taxon>
        <taxon>Polyangia</taxon>
        <taxon>Polyangiales</taxon>
        <taxon>Polyangiaceae</taxon>
        <taxon>Sorangium</taxon>
    </lineage>
</organism>
<dbReference type="Gene3D" id="3.30.750.24">
    <property type="entry name" value="STAS domain"/>
    <property type="match status" value="1"/>
</dbReference>
<dbReference type="AlphaFoldDB" id="A0A150P662"/>
<name>A0A150P662_SORCE</name>
<dbReference type="InterPro" id="IPR036513">
    <property type="entry name" value="STAS_dom_sf"/>
</dbReference>
<dbReference type="PANTHER" id="PTHR33745:SF3">
    <property type="entry name" value="RSBT CO-ANTAGONIST PROTEIN RSBRC"/>
    <property type="match status" value="1"/>
</dbReference>
<sequence length="451" mass="49174">MSEEALRQEIARLTERVATLEQQIEAHERAAKEHAEQLDLAQREARERGELLARSEEELRRQAGIFKLVLDSMADGVAVVDDKGELLMRNPAAEHMLGRAPFDLASGDGPHSSEATLFFPDQATPWPASEHPLSRALRGETVDQVELFARKPAEQDGQLARRPHAMQGNALPTLAPASGPQADDVEPRSVRVPPAFAEPRAEAGPAQGLFLTVSASPMRGKDGAISGAVAVFRDATEKKRLIEDLEEKNRDLVESESAKSELVERLRYAIDEISTPILELWDDVLALPIIGVVDSRRSAQIMERLLDEIVRRQSRYVIIDVTGVEVIDTRTADHFMKLMKAVELLGARCRITGVRPAVAQTMVELGINLGSVRAARNLKHALRESLAFAGQKPTLSSLMGARRGGAKGNGDERQAGQAFTQSGLEAAFDPSGSGPMNTTQLQLSARKETST</sequence>
<dbReference type="InterPro" id="IPR002645">
    <property type="entry name" value="STAS_dom"/>
</dbReference>
<gene>
    <name evidence="7" type="ORF">BE08_45880</name>
</gene>
<dbReference type="PANTHER" id="PTHR33745">
    <property type="entry name" value="RSBT ANTAGONIST PROTEIN RSBS-RELATED"/>
    <property type="match status" value="1"/>
</dbReference>
<dbReference type="Gene3D" id="3.30.450.20">
    <property type="entry name" value="PAS domain"/>
    <property type="match status" value="2"/>
</dbReference>